<dbReference type="Pfam" id="PF13411">
    <property type="entry name" value="MerR_1"/>
    <property type="match status" value="1"/>
</dbReference>
<dbReference type="PANTHER" id="PTHR30204">
    <property type="entry name" value="REDOX-CYCLING DRUG-SENSING TRANSCRIPTIONAL ACTIVATOR SOXR"/>
    <property type="match status" value="1"/>
</dbReference>
<dbReference type="InterPro" id="IPR000551">
    <property type="entry name" value="MerR-type_HTH_dom"/>
</dbReference>
<evidence type="ECO:0000313" key="4">
    <source>
        <dbReference type="EMBL" id="MPM28816.1"/>
    </source>
</evidence>
<proteinExistence type="predicted"/>
<evidence type="ECO:0000259" key="3">
    <source>
        <dbReference type="SMART" id="SM00422"/>
    </source>
</evidence>
<dbReference type="InterPro" id="IPR047057">
    <property type="entry name" value="MerR_fam"/>
</dbReference>
<dbReference type="Gene3D" id="3.40.50.150">
    <property type="entry name" value="Vaccinia Virus protein VP39"/>
    <property type="match status" value="1"/>
</dbReference>
<dbReference type="InterPro" id="IPR029063">
    <property type="entry name" value="SAM-dependent_MTases_sf"/>
</dbReference>
<dbReference type="InterPro" id="IPR009061">
    <property type="entry name" value="DNA-bd_dom_put_sf"/>
</dbReference>
<feature type="domain" description="HTH merR-type" evidence="3">
    <location>
        <begin position="1"/>
        <end position="68"/>
    </location>
</feature>
<dbReference type="PANTHER" id="PTHR30204:SF96">
    <property type="entry name" value="CHROMOSOME-ANCHORING PROTEIN RACA"/>
    <property type="match status" value="1"/>
</dbReference>
<reference evidence="4" key="1">
    <citation type="submission" date="2019-08" db="EMBL/GenBank/DDBJ databases">
        <authorList>
            <person name="Kucharzyk K."/>
            <person name="Murdoch R.W."/>
            <person name="Higgins S."/>
            <person name="Loffler F."/>
        </authorList>
    </citation>
    <scope>NUCLEOTIDE SEQUENCE</scope>
</reference>
<evidence type="ECO:0000256" key="2">
    <source>
        <dbReference type="SAM" id="Coils"/>
    </source>
</evidence>
<dbReference type="SUPFAM" id="SSF46955">
    <property type="entry name" value="Putative DNA-binding domain"/>
    <property type="match status" value="1"/>
</dbReference>
<comment type="caution">
    <text evidence="4">The sequence shown here is derived from an EMBL/GenBank/DDBJ whole genome shotgun (WGS) entry which is preliminary data.</text>
</comment>
<dbReference type="Gene3D" id="1.10.1660.10">
    <property type="match status" value="1"/>
</dbReference>
<dbReference type="GO" id="GO:0003677">
    <property type="term" value="F:DNA binding"/>
    <property type="evidence" value="ECO:0007669"/>
    <property type="project" value="UniProtKB-KW"/>
</dbReference>
<accession>A0A644YK00</accession>
<dbReference type="SMART" id="SM00422">
    <property type="entry name" value="HTH_MERR"/>
    <property type="match status" value="1"/>
</dbReference>
<name>A0A644YK00_9ZZZZ</name>
<protein>
    <recommendedName>
        <fullName evidence="3">HTH merR-type domain-containing protein</fullName>
    </recommendedName>
</protein>
<dbReference type="GO" id="GO:0003700">
    <property type="term" value="F:DNA-binding transcription factor activity"/>
    <property type="evidence" value="ECO:0007669"/>
    <property type="project" value="InterPro"/>
</dbReference>
<gene>
    <name evidence="4" type="ORF">SDC9_75347</name>
</gene>
<feature type="coiled-coil region" evidence="2">
    <location>
        <begin position="83"/>
        <end position="120"/>
    </location>
</feature>
<keyword evidence="2" id="KW-0175">Coiled coil</keyword>
<organism evidence="4">
    <name type="scientific">bioreactor metagenome</name>
    <dbReference type="NCBI Taxonomy" id="1076179"/>
    <lineage>
        <taxon>unclassified sequences</taxon>
        <taxon>metagenomes</taxon>
        <taxon>ecological metagenomes</taxon>
    </lineage>
</organism>
<sequence length="405" mass="47148">MKIGKFAETNNLTIDTVRHYMDMNLIIPEKQGGQYSFDSRCEQDLEYILSLKAMGFSLGEIKAIFMFNRLGNLTQYEENECFRALFKNKAKNLENQIEELSKMKRKVEEKLIELSKTENKNKTLIGINFNVLSLFKCLKCGSDMQLSQGSIANNQIINGKLRCSCGEEYAIENGILMITNSKIASSIKYDFNHIVNYISDTNMDYLDHLYRGMDWLHKKIDFSNLKNKVLLELGSGLGFFLRSIYEHLPEDSIYIAVDHDINRHIFLKNILETVDYKKNILFICSDFQQIPIRDKSIDVVLDISGTSNYSFHNEDFLLKVVDNYIKETTYLVGTYILFKNFAQNSLIEPKYRKNFIASNIKNQLSSLNYKTFEENTSNFVEKGGRYENYFRDGEKVYSYFVLGKR</sequence>
<dbReference type="AlphaFoldDB" id="A0A644YK00"/>
<keyword evidence="1" id="KW-0238">DNA-binding</keyword>
<evidence type="ECO:0000256" key="1">
    <source>
        <dbReference type="ARBA" id="ARBA00023125"/>
    </source>
</evidence>
<dbReference type="SUPFAM" id="SSF53335">
    <property type="entry name" value="S-adenosyl-L-methionine-dependent methyltransferases"/>
    <property type="match status" value="1"/>
</dbReference>
<dbReference type="EMBL" id="VSSQ01005355">
    <property type="protein sequence ID" value="MPM28816.1"/>
    <property type="molecule type" value="Genomic_DNA"/>
</dbReference>